<accession>A0A9X3B7V8</accession>
<dbReference type="InterPro" id="IPR010016">
    <property type="entry name" value="PxpB"/>
</dbReference>
<evidence type="ECO:0000313" key="6">
    <source>
        <dbReference type="Proteomes" id="UP001149009"/>
    </source>
</evidence>
<dbReference type="Pfam" id="PF02682">
    <property type="entry name" value="CT_C_D"/>
    <property type="match status" value="1"/>
</dbReference>
<keyword evidence="3" id="KW-0067">ATP-binding</keyword>
<dbReference type="EMBL" id="JAODNV010000034">
    <property type="protein sequence ID" value="MCT8992258.1"/>
    <property type="molecule type" value="Genomic_DNA"/>
</dbReference>
<evidence type="ECO:0000313" key="5">
    <source>
        <dbReference type="EMBL" id="MCT8992258.1"/>
    </source>
</evidence>
<evidence type="ECO:0000259" key="4">
    <source>
        <dbReference type="SMART" id="SM00796"/>
    </source>
</evidence>
<dbReference type="InterPro" id="IPR029000">
    <property type="entry name" value="Cyclophilin-like_dom_sf"/>
</dbReference>
<name>A0A9X3B7V8_9HYPH</name>
<keyword evidence="6" id="KW-1185">Reference proteome</keyword>
<dbReference type="Gene3D" id="2.40.100.10">
    <property type="entry name" value="Cyclophilin-like"/>
    <property type="match status" value="1"/>
</dbReference>
<dbReference type="PANTHER" id="PTHR34698:SF2">
    <property type="entry name" value="5-OXOPROLINASE SUBUNIT B"/>
    <property type="match status" value="1"/>
</dbReference>
<evidence type="ECO:0000256" key="3">
    <source>
        <dbReference type="ARBA" id="ARBA00022840"/>
    </source>
</evidence>
<evidence type="ECO:0000256" key="1">
    <source>
        <dbReference type="ARBA" id="ARBA00022741"/>
    </source>
</evidence>
<dbReference type="RefSeq" id="WP_261517204.1">
    <property type="nucleotide sequence ID" value="NZ_JAODNV010000034.1"/>
</dbReference>
<keyword evidence="2 5" id="KW-0378">Hydrolase</keyword>
<dbReference type="GO" id="GO:0017168">
    <property type="term" value="F:5-oxoprolinase (ATP-hydrolyzing) activity"/>
    <property type="evidence" value="ECO:0007669"/>
    <property type="project" value="UniProtKB-EC"/>
</dbReference>
<protein>
    <submittedName>
        <fullName evidence="5">5-oxoprolinase subunit PxpB</fullName>
        <ecNumber evidence="5">3.5.2.9</ecNumber>
    </submittedName>
</protein>
<dbReference type="InterPro" id="IPR003833">
    <property type="entry name" value="CT_C_D"/>
</dbReference>
<organism evidence="5 6">
    <name type="scientific">Chelativorans petroleitrophicus</name>
    <dbReference type="NCBI Taxonomy" id="2975484"/>
    <lineage>
        <taxon>Bacteria</taxon>
        <taxon>Pseudomonadati</taxon>
        <taxon>Pseudomonadota</taxon>
        <taxon>Alphaproteobacteria</taxon>
        <taxon>Hyphomicrobiales</taxon>
        <taxon>Phyllobacteriaceae</taxon>
        <taxon>Chelativorans</taxon>
    </lineage>
</organism>
<dbReference type="Proteomes" id="UP001149009">
    <property type="component" value="Unassembled WGS sequence"/>
</dbReference>
<comment type="caution">
    <text evidence="5">The sequence shown here is derived from an EMBL/GenBank/DDBJ whole genome shotgun (WGS) entry which is preliminary data.</text>
</comment>
<dbReference type="SUPFAM" id="SSF50891">
    <property type="entry name" value="Cyclophilin-like"/>
    <property type="match status" value="1"/>
</dbReference>
<dbReference type="NCBIfam" id="TIGR00370">
    <property type="entry name" value="5-oxoprolinase subunit PxpB"/>
    <property type="match status" value="1"/>
</dbReference>
<dbReference type="PANTHER" id="PTHR34698">
    <property type="entry name" value="5-OXOPROLINASE SUBUNIT B"/>
    <property type="match status" value="1"/>
</dbReference>
<evidence type="ECO:0000256" key="2">
    <source>
        <dbReference type="ARBA" id="ARBA00022801"/>
    </source>
</evidence>
<proteinExistence type="predicted"/>
<reference evidence="5" key="1">
    <citation type="submission" date="2022-08" db="EMBL/GenBank/DDBJ databases">
        <title>Chelativorans sichuanense sp. nov., a paraffin oil-degrading bacterium isolated from a mixture of oil-based drill cuttings and paddy soil.</title>
        <authorList>
            <person name="Yu J."/>
            <person name="Liu H."/>
            <person name="Chen Q."/>
        </authorList>
    </citation>
    <scope>NUCLEOTIDE SEQUENCE</scope>
    <source>
        <strain evidence="5">SCAU 2101</strain>
    </source>
</reference>
<dbReference type="EC" id="3.5.2.9" evidence="5"/>
<dbReference type="GO" id="GO:0005524">
    <property type="term" value="F:ATP binding"/>
    <property type="evidence" value="ECO:0007669"/>
    <property type="project" value="UniProtKB-KW"/>
</dbReference>
<gene>
    <name evidence="5" type="primary">pxpB</name>
    <name evidence="5" type="ORF">NYR54_18580</name>
</gene>
<keyword evidence="1" id="KW-0547">Nucleotide-binding</keyword>
<dbReference type="AlphaFoldDB" id="A0A9X3B7V8"/>
<feature type="domain" description="Carboxyltransferase" evidence="4">
    <location>
        <begin position="12"/>
        <end position="210"/>
    </location>
</feature>
<dbReference type="SUPFAM" id="SSF160467">
    <property type="entry name" value="PH0987 N-terminal domain-like"/>
    <property type="match status" value="1"/>
</dbReference>
<dbReference type="SMART" id="SM00796">
    <property type="entry name" value="AHS1"/>
    <property type="match status" value="1"/>
</dbReference>
<sequence>MNLALSGTNSAPRISHLGTSAILFEAPGELNLANQRRIWALAERASTWPNVREAVPGLTNLMLILDPPPRDPDALKQLLLDGWASGEELHPKPKTLKIPIVYGGEGGPHLRDVAEGTGLSVDEVVRLHSQPTYTVYAVGQHAGYCYLGGLNPRLFMPRRKVPLVSIPAGSLSIAGMQTGVSASRGPSGWHTIGRAEISFFDPTNRPPARLKPGDIVQFVVEGILE</sequence>